<proteinExistence type="predicted"/>
<evidence type="ECO:0000256" key="1">
    <source>
        <dbReference type="SAM" id="MobiDB-lite"/>
    </source>
</evidence>
<evidence type="ECO:0000313" key="3">
    <source>
        <dbReference type="EMBL" id="GEA85000.1"/>
    </source>
</evidence>
<feature type="compositionally biased region" description="Basic and acidic residues" evidence="1">
    <location>
        <begin position="1"/>
        <end position="12"/>
    </location>
</feature>
<dbReference type="InterPro" id="IPR025295">
    <property type="entry name" value="eCIS_core_dom"/>
</dbReference>
<feature type="compositionally biased region" description="Low complexity" evidence="1">
    <location>
        <begin position="16"/>
        <end position="25"/>
    </location>
</feature>
<evidence type="ECO:0000259" key="2">
    <source>
        <dbReference type="Pfam" id="PF13699"/>
    </source>
</evidence>
<feature type="domain" description="eCIS core" evidence="2">
    <location>
        <begin position="80"/>
        <end position="156"/>
    </location>
</feature>
<protein>
    <recommendedName>
        <fullName evidence="2">eCIS core domain-containing protein</fullName>
    </recommendedName>
</protein>
<dbReference type="OrthoDB" id="9153660at2"/>
<feature type="region of interest" description="Disordered" evidence="1">
    <location>
        <begin position="1"/>
        <end position="36"/>
    </location>
</feature>
<sequence>MTDVAMHVHESSRGTAPPDAQDGAPQPVPGAPLRPAPVSHVVAPDLVRRGGVAADPLGGTEVATPLRRVLDARRSRGERLPAEIGESLGAAMGTSFERVRVHADPAAAGIADQLQARAFTYGTDVYFAQGTYAPGTTGGRSLLAHELAHVVQEGSGSSGTGRAPLVGRADDPAEAAADALAHRALVGHLPSDRPSDATPGAPHAVAAGAEEVRRVVVVNGARCTDAEATYQAMYQAVTGTTYPKTGRVLSNEIAIVKDKVVALLASWIAVENTAGIGPQVKRAVLGQVPVGRVYSNYVDLAVALVGEIEAAPQLKAETDLAARAMDSAYLSHQLDTLMPKLKTQFQTRMGTTIAARYGNWHMGKYYPWYLIGFTGGFGDVFDNPSTYSLAAKVAAIHDLTDCYFEIQPAAVQVPPSKSKGSSLVGGPHKADLVDGTGKATFRDKATGTLDEQNEVIVSARWLKKPIQMGPSFTTGRFMELAHGAGADVETLEALAWALFAFWNQKYTTSASGVHRFHFVMDMANNYGVPYSMTADLPADPPTFKREEVVIDLGV</sequence>
<feature type="compositionally biased region" description="Pro residues" evidence="1">
    <location>
        <begin position="26"/>
        <end position="35"/>
    </location>
</feature>
<reference evidence="3 4" key="1">
    <citation type="submission" date="2019-06" db="EMBL/GenBank/DDBJ databases">
        <title>Whole genome shotgun sequence of Cellulomonas gelida NBRC 3748.</title>
        <authorList>
            <person name="Hosoyama A."/>
            <person name="Uohara A."/>
            <person name="Ohji S."/>
            <person name="Ichikawa N."/>
        </authorList>
    </citation>
    <scope>NUCLEOTIDE SEQUENCE [LARGE SCALE GENOMIC DNA]</scope>
    <source>
        <strain evidence="3 4">NBRC 3748</strain>
    </source>
</reference>
<gene>
    <name evidence="3" type="ORF">CGE01nite_22510</name>
</gene>
<dbReference type="EMBL" id="BJLQ01000023">
    <property type="protein sequence ID" value="GEA85000.1"/>
    <property type="molecule type" value="Genomic_DNA"/>
</dbReference>
<evidence type="ECO:0000313" key="4">
    <source>
        <dbReference type="Proteomes" id="UP000320461"/>
    </source>
</evidence>
<dbReference type="AlphaFoldDB" id="A0A4Y3KPZ1"/>
<organism evidence="3 4">
    <name type="scientific">Cellulomonas gelida</name>
    <dbReference type="NCBI Taxonomy" id="1712"/>
    <lineage>
        <taxon>Bacteria</taxon>
        <taxon>Bacillati</taxon>
        <taxon>Actinomycetota</taxon>
        <taxon>Actinomycetes</taxon>
        <taxon>Micrococcales</taxon>
        <taxon>Cellulomonadaceae</taxon>
        <taxon>Cellulomonas</taxon>
    </lineage>
</organism>
<dbReference type="RefSeq" id="WP_141370987.1">
    <property type="nucleotide sequence ID" value="NZ_BJLQ01000023.1"/>
</dbReference>
<keyword evidence="4" id="KW-1185">Reference proteome</keyword>
<accession>A0A4Y3KPZ1</accession>
<comment type="caution">
    <text evidence="3">The sequence shown here is derived from an EMBL/GenBank/DDBJ whole genome shotgun (WGS) entry which is preliminary data.</text>
</comment>
<dbReference type="Proteomes" id="UP000320461">
    <property type="component" value="Unassembled WGS sequence"/>
</dbReference>
<name>A0A4Y3KPZ1_9CELL</name>
<dbReference type="Pfam" id="PF13699">
    <property type="entry name" value="eCIS_core"/>
    <property type="match status" value="1"/>
</dbReference>